<dbReference type="EMBL" id="JBJJXI010000019">
    <property type="protein sequence ID" value="KAL3406116.1"/>
    <property type="molecule type" value="Genomic_DNA"/>
</dbReference>
<evidence type="ECO:0000313" key="7">
    <source>
        <dbReference type="Proteomes" id="UP001627154"/>
    </source>
</evidence>
<keyword evidence="7" id="KW-1185">Reference proteome</keyword>
<dbReference type="Pfam" id="PF22074">
    <property type="entry name" value="Cep192_D5"/>
    <property type="match status" value="1"/>
</dbReference>
<dbReference type="InterPro" id="IPR054090">
    <property type="entry name" value="Cep192_Spd-2-like_dom"/>
</dbReference>
<reference evidence="6 7" key="1">
    <citation type="journal article" date="2024" name="bioRxiv">
        <title>A reference genome for Trichogramma kaykai: A tiny desert-dwelling parasitoid wasp with competing sex-ratio distorters.</title>
        <authorList>
            <person name="Culotta J."/>
            <person name="Lindsey A.R."/>
        </authorList>
    </citation>
    <scope>NUCLEOTIDE SEQUENCE [LARGE SCALE GENOMIC DNA]</scope>
    <source>
        <strain evidence="6 7">KSX58</strain>
    </source>
</reference>
<dbReference type="InterPro" id="IPR013783">
    <property type="entry name" value="Ig-like_fold"/>
</dbReference>
<dbReference type="Pfam" id="PF22073">
    <property type="entry name" value="Cep192_D4"/>
    <property type="match status" value="1"/>
</dbReference>
<evidence type="ECO:0000256" key="2">
    <source>
        <dbReference type="SAM" id="MobiDB-lite"/>
    </source>
</evidence>
<comment type="caution">
    <text evidence="6">The sequence shown here is derived from an EMBL/GenBank/DDBJ whole genome shotgun (WGS) entry which is preliminary data.</text>
</comment>
<gene>
    <name evidence="6" type="ORF">TKK_001505</name>
</gene>
<evidence type="ECO:0008006" key="8">
    <source>
        <dbReference type="Google" id="ProtNLM"/>
    </source>
</evidence>
<dbReference type="Gene3D" id="2.60.40.10">
    <property type="entry name" value="Immunoglobulins"/>
    <property type="match status" value="1"/>
</dbReference>
<feature type="compositionally biased region" description="Polar residues" evidence="2">
    <location>
        <begin position="550"/>
        <end position="560"/>
    </location>
</feature>
<dbReference type="Proteomes" id="UP001627154">
    <property type="component" value="Unassembled WGS sequence"/>
</dbReference>
<feature type="compositionally biased region" description="Polar residues" evidence="2">
    <location>
        <begin position="967"/>
        <end position="983"/>
    </location>
</feature>
<evidence type="ECO:0000259" key="4">
    <source>
        <dbReference type="Pfam" id="PF22073"/>
    </source>
</evidence>
<evidence type="ECO:0000256" key="1">
    <source>
        <dbReference type="SAM" id="Coils"/>
    </source>
</evidence>
<sequence length="1335" mass="149529">MDDNSKKLDRERAKLDEKEQQCLNRQQQQQQVVNVKMMPDLTDVTIISTPQPQASSTVHRRSLVQNNIHKKHPDGPPTKHRQLTFDQSNMTAVSDESSLGIIHNISSLIDDKGMTEETFQKGNPMRERELARMSLKKFDNALELISRAKNENANISTNSSQKSSIINSFAGNQNTAKSSIFCSNNNEQSNSNKLTFNPAEITARSSEVKEKSYETTDFNAISGIENISYNYELMGQFGEEEFLSGSKAEKQLMADELSWKKHEDSMSKNKNEHLEFSGFSGIVGENVQINGEIMPVDDFFKNKCGNFGELSLVSNSARPSLGFGVVQSPKRQLRPLVDQTQNSLSEVSIDPYKKECLSADITKDPSVMSYSAIAQFIQNYDGDSEGKSPRLLVDDVLEYNKLKKKKSQNKKLEQKTFTVDITDKYNAKTLLRNETLIDDCQLSANDCYQLQSTSQATDLQSTQLVEADENSTLTEIDSSSRKSSRNRLSTQFSSHKGSEVSVPRAEQSTNLSHRKLSHMKAIKNVENSTSIKNDSSLIHDTRPSNIHEPTYSSINSSKEDTLTNSKVQDNTYENKQFEVSKRSQELCTCLIGIPKEADIELHNGTDRWMVCVIKLNQFLGDLKNINLSVPKDNILIEPNARKSLKIGVIMFKEAKLSFADFSICCQDMVTKSELSIKHQICFVAEKPDIELSGILDNNFLDFGTITEDINNSLSITLENKNSVNVPVVISLYENSKKLFSIMENSNDSSITAQYQKESIIINLKPKHPFQLHINFEGTSLESLGETALQKSIYQVEAKLKVSICSIDDEEYPIYDINLKGGIGSCKLDFMDVKFPLILSPKILKIINLKNSGNMNVSAKVDIVQSKESQIESRDFYICPNTISLRNGEKLALQISYKPEKNKTDLERHANIRITVGNKITFYPIIGEKINDESQNGDSFHQLQRSNTPLGLRSFDSSSSPHSFIGFNKSQNSGRNSPGSTLSGNAVAGTPVPIRSTHTALVWGSVRTGKSDMKQFTIRNDSNSKIKLLVTIKADGQNFKFCKDRQTVATSMSLSLQGMESKTLSVLFTPSIARAAAGKIIFTHYSAIHGRREAQGLMKVVQLYGYGGYGKLIISEAVKDTSGEMWLSLGKLNSDDIHRAKIKLDNFGDLKCFAKVKLKRKAIHPSSSSSWQISPTEILLDSRETQWITLEYRPKRDDLVNIHQTGVIHVGTLVITHGDEPTRLRIRRLYKKLKDSEELSDKVDEHSDDFKDVIDQISKAFPGEVLFSDLRCIGDSVQNLGDLCKGISQSEIKLTIELQPDETISMLQDNMDDSQIFHSLCDDDESHLGGESFMPE</sequence>
<evidence type="ECO:0000259" key="3">
    <source>
        <dbReference type="Pfam" id="PF22064"/>
    </source>
</evidence>
<feature type="region of interest" description="Disordered" evidence="2">
    <location>
        <begin position="962"/>
        <end position="990"/>
    </location>
</feature>
<name>A0ABD2XKR1_9HYME</name>
<feature type="domain" description="Cep192-like" evidence="5">
    <location>
        <begin position="1116"/>
        <end position="1236"/>
    </location>
</feature>
<dbReference type="InterPro" id="IPR054091">
    <property type="entry name" value="Cep192-like_D5"/>
</dbReference>
<evidence type="ECO:0000313" key="6">
    <source>
        <dbReference type="EMBL" id="KAL3406116.1"/>
    </source>
</evidence>
<accession>A0ABD2XKR1</accession>
<dbReference type="InterPro" id="IPR054086">
    <property type="entry name" value="Cep192-like_D2"/>
</dbReference>
<keyword evidence="1" id="KW-0175">Coiled coil</keyword>
<proteinExistence type="predicted"/>
<feature type="domain" description="Cep192/Spd-2-like" evidence="4">
    <location>
        <begin position="991"/>
        <end position="1107"/>
    </location>
</feature>
<protein>
    <recommendedName>
        <fullName evidence="8">Abnormal spindle-like microcephaly-associated protein ASH domain-containing protein</fullName>
    </recommendedName>
</protein>
<feature type="region of interest" description="Disordered" evidence="2">
    <location>
        <begin position="534"/>
        <end position="560"/>
    </location>
</feature>
<evidence type="ECO:0000259" key="5">
    <source>
        <dbReference type="Pfam" id="PF22074"/>
    </source>
</evidence>
<dbReference type="Pfam" id="PF22064">
    <property type="entry name" value="Cep192_D2"/>
    <property type="match status" value="1"/>
</dbReference>
<feature type="region of interest" description="Disordered" evidence="2">
    <location>
        <begin position="469"/>
        <end position="515"/>
    </location>
</feature>
<feature type="coiled-coil region" evidence="1">
    <location>
        <begin position="1"/>
        <end position="28"/>
    </location>
</feature>
<organism evidence="6 7">
    <name type="scientific">Trichogramma kaykai</name>
    <dbReference type="NCBI Taxonomy" id="54128"/>
    <lineage>
        <taxon>Eukaryota</taxon>
        <taxon>Metazoa</taxon>
        <taxon>Ecdysozoa</taxon>
        <taxon>Arthropoda</taxon>
        <taxon>Hexapoda</taxon>
        <taxon>Insecta</taxon>
        <taxon>Pterygota</taxon>
        <taxon>Neoptera</taxon>
        <taxon>Endopterygota</taxon>
        <taxon>Hymenoptera</taxon>
        <taxon>Apocrita</taxon>
        <taxon>Proctotrupomorpha</taxon>
        <taxon>Chalcidoidea</taxon>
        <taxon>Trichogrammatidae</taxon>
        <taxon>Trichogramma</taxon>
    </lineage>
</organism>
<feature type="domain" description="Cep192-like" evidence="3">
    <location>
        <begin position="686"/>
        <end position="772"/>
    </location>
</feature>